<name>A0A415U4P4_9FIRM</name>
<keyword evidence="1" id="KW-0472">Membrane</keyword>
<keyword evidence="1" id="KW-1133">Transmembrane helix</keyword>
<dbReference type="Proteomes" id="UP000283700">
    <property type="component" value="Unassembled WGS sequence"/>
</dbReference>
<gene>
    <name evidence="2" type="ORF">DWZ29_08355</name>
</gene>
<organism evidence="2 3">
    <name type="scientific">Anaerobutyricum hallii</name>
    <dbReference type="NCBI Taxonomy" id="39488"/>
    <lineage>
        <taxon>Bacteria</taxon>
        <taxon>Bacillati</taxon>
        <taxon>Bacillota</taxon>
        <taxon>Clostridia</taxon>
        <taxon>Lachnospirales</taxon>
        <taxon>Lachnospiraceae</taxon>
        <taxon>Anaerobutyricum</taxon>
    </lineage>
</organism>
<comment type="caution">
    <text evidence="2">The sequence shown here is derived from an EMBL/GenBank/DDBJ whole genome shotgun (WGS) entry which is preliminary data.</text>
</comment>
<evidence type="ECO:0000313" key="2">
    <source>
        <dbReference type="EMBL" id="RHN13054.1"/>
    </source>
</evidence>
<accession>A0A415U4P4</accession>
<evidence type="ECO:0000256" key="1">
    <source>
        <dbReference type="SAM" id="Phobius"/>
    </source>
</evidence>
<feature type="transmembrane region" description="Helical" evidence="1">
    <location>
        <begin position="166"/>
        <end position="184"/>
    </location>
</feature>
<protein>
    <submittedName>
        <fullName evidence="2">Uncharacterized protein</fullName>
    </submittedName>
</protein>
<reference evidence="2 3" key="1">
    <citation type="submission" date="2018-08" db="EMBL/GenBank/DDBJ databases">
        <title>A genome reference for cultivated species of the human gut microbiota.</title>
        <authorList>
            <person name="Zou Y."/>
            <person name="Xue W."/>
            <person name="Luo G."/>
        </authorList>
    </citation>
    <scope>NUCLEOTIDE SEQUENCE [LARGE SCALE GENOMIC DNA]</scope>
    <source>
        <strain evidence="2 3">AF31-17AC</strain>
    </source>
</reference>
<dbReference type="RefSeq" id="WP_118486046.1">
    <property type="nucleotide sequence ID" value="NZ_QRQO01000020.1"/>
</dbReference>
<sequence length="312" mass="37300">MQKIFECLESTVNKSILEKFQNFLKQYPDVDKWFMCSDYCIGDKNKKNDVITFVIYPYILNFDDWKKVINNLQKKDLKHTRLVSDQFCQFLNQGYCFSFSFILQKKNYFDGWKRKEAGDMLIQTYINLTENWQINTPSNAENYKEMNKKLQKLRNESRKKNFNYSLFGRMMTICFLAGYLRYLLLREQKNIKLFSWLSDRDAITNWNDEIYQTFYHIISHCIIASEQGEEYHRIQEVYLENIKEEIFYDEMNRVADYICGTFADFDYTDGSVTGDKQCKMMEDAISSNNYIIGISVEEKGVAQICHSKILRE</sequence>
<dbReference type="AlphaFoldDB" id="A0A415U4P4"/>
<dbReference type="EMBL" id="QRQO01000020">
    <property type="protein sequence ID" value="RHN13054.1"/>
    <property type="molecule type" value="Genomic_DNA"/>
</dbReference>
<keyword evidence="1" id="KW-0812">Transmembrane</keyword>
<proteinExistence type="predicted"/>
<evidence type="ECO:0000313" key="3">
    <source>
        <dbReference type="Proteomes" id="UP000283700"/>
    </source>
</evidence>